<dbReference type="PANTHER" id="PTHR36510">
    <property type="entry name" value="GLUTAMATE--CYSTEINE LIGASE 2-RELATED"/>
    <property type="match status" value="1"/>
</dbReference>
<keyword evidence="1 5" id="KW-0436">Ligase</keyword>
<dbReference type="AlphaFoldDB" id="W5W847"/>
<dbReference type="STRING" id="1449976.KALB_3738"/>
<sequence length="396" mass="42431">MQTSKIGEKLASPVGPTVVPAPRAVPSRTGVAQALTVGVEEEFLLVDYRTRRVAARAPLVLSANAGKLPGLHPEITQFQVETTTTVCHTMEEVSRQLSTSRAKLASAVRQHGLRLAAVGAPVLGRAVPPPLTDNPRYHQMAAEYGAVTDGLSICGCHVHVGIPDQEAGIKASNHLRPWLPILLALSANSPFWEGRDTGYASWRYLVWARWPSAGPPPVFESPDQYEHAVRALLQAGAAMDRGMAYWDVRLSHRHPTIELRVCDVAATSEEAVLIAALARAMVATALADDRPPLPMPQHVLRAATWRAARDGLDGYCVNPVTGHTLPAPVLLKQLIGRVRPALEEAGDLDLVLDSAAELVAKGCGAHRQRKAYARTGKLTDVVDLLTAQTAGAADLV</sequence>
<evidence type="ECO:0000256" key="4">
    <source>
        <dbReference type="ARBA" id="ARBA00048819"/>
    </source>
</evidence>
<evidence type="ECO:0000313" key="6">
    <source>
        <dbReference type="EMBL" id="AHH97102.1"/>
    </source>
</evidence>
<dbReference type="Gene3D" id="3.30.590.20">
    <property type="match status" value="1"/>
</dbReference>
<dbReference type="GO" id="GO:0005524">
    <property type="term" value="F:ATP binding"/>
    <property type="evidence" value="ECO:0007669"/>
    <property type="project" value="UniProtKB-KW"/>
</dbReference>
<dbReference type="EC" id="6.3.2.2" evidence="5"/>
<dbReference type="EMBL" id="CP007155">
    <property type="protein sequence ID" value="AHH97102.1"/>
    <property type="molecule type" value="Genomic_DNA"/>
</dbReference>
<evidence type="ECO:0000256" key="1">
    <source>
        <dbReference type="ARBA" id="ARBA00022598"/>
    </source>
</evidence>
<dbReference type="InterPro" id="IPR011793">
    <property type="entry name" value="YbdK"/>
</dbReference>
<keyword evidence="2 5" id="KW-0547">Nucleotide-binding</keyword>
<dbReference type="NCBIfam" id="NF010041">
    <property type="entry name" value="PRK13517.1-1"/>
    <property type="match status" value="1"/>
</dbReference>
<reference evidence="6 7" key="1">
    <citation type="journal article" date="2014" name="BMC Genomics">
        <title>Complete genome sequence of producer of the glycopeptide antibiotic Aculeximycin Kutzneria albida DSM 43870T, a representative of minor genus of Pseudonocardiaceae.</title>
        <authorList>
            <person name="Rebets Y."/>
            <person name="Tokovenko B."/>
            <person name="Lushchyk I."/>
            <person name="Ruckert C."/>
            <person name="Zaburannyi N."/>
            <person name="Bechthold A."/>
            <person name="Kalinowski J."/>
            <person name="Luzhetskyy A."/>
        </authorList>
    </citation>
    <scope>NUCLEOTIDE SEQUENCE [LARGE SCALE GENOMIC DNA]</scope>
    <source>
        <strain evidence="6">DSM 43870</strain>
    </source>
</reference>
<protein>
    <recommendedName>
        <fullName evidence="5">Putative glutamate--cysteine ligase 2</fullName>
        <ecNumber evidence="5">6.3.2.2</ecNumber>
    </recommendedName>
    <alternativeName>
        <fullName evidence="5">Gamma-glutamylcysteine synthetase 2</fullName>
        <shortName evidence="5">GCS 2</shortName>
        <shortName evidence="5">Gamma-GCS 2</shortName>
    </alternativeName>
</protein>
<dbReference type="NCBIfam" id="TIGR02050">
    <property type="entry name" value="gshA_cyan_rel"/>
    <property type="match status" value="1"/>
</dbReference>
<accession>W5W847</accession>
<evidence type="ECO:0000313" key="7">
    <source>
        <dbReference type="Proteomes" id="UP000019225"/>
    </source>
</evidence>
<dbReference type="InterPro" id="IPR014746">
    <property type="entry name" value="Gln_synth/guanido_kin_cat_dom"/>
</dbReference>
<evidence type="ECO:0000256" key="2">
    <source>
        <dbReference type="ARBA" id="ARBA00022741"/>
    </source>
</evidence>
<dbReference type="Pfam" id="PF04107">
    <property type="entry name" value="GCS2"/>
    <property type="match status" value="1"/>
</dbReference>
<dbReference type="HOGENOM" id="CLU_044848_0_0_11"/>
<dbReference type="InterPro" id="IPR050141">
    <property type="entry name" value="GCL_type2/YbdK_subfam"/>
</dbReference>
<dbReference type="SUPFAM" id="SSF55931">
    <property type="entry name" value="Glutamine synthetase/guanido kinase"/>
    <property type="match status" value="1"/>
</dbReference>
<keyword evidence="3 5" id="KW-0067">ATP-binding</keyword>
<comment type="catalytic activity">
    <reaction evidence="4 5">
        <text>L-cysteine + L-glutamate + ATP = gamma-L-glutamyl-L-cysteine + ADP + phosphate + H(+)</text>
        <dbReference type="Rhea" id="RHEA:13285"/>
        <dbReference type="ChEBI" id="CHEBI:15378"/>
        <dbReference type="ChEBI" id="CHEBI:29985"/>
        <dbReference type="ChEBI" id="CHEBI:30616"/>
        <dbReference type="ChEBI" id="CHEBI:35235"/>
        <dbReference type="ChEBI" id="CHEBI:43474"/>
        <dbReference type="ChEBI" id="CHEBI:58173"/>
        <dbReference type="ChEBI" id="CHEBI:456216"/>
        <dbReference type="EC" id="6.3.2.2"/>
    </reaction>
</comment>
<dbReference type="KEGG" id="kal:KALB_3738"/>
<proteinExistence type="inferred from homology"/>
<comment type="similarity">
    <text evidence="5">Belongs to the glutamate--cysteine ligase type 2 family. YbdK subfamily.</text>
</comment>
<evidence type="ECO:0000256" key="3">
    <source>
        <dbReference type="ARBA" id="ARBA00022840"/>
    </source>
</evidence>
<name>W5W847_9PSEU</name>
<dbReference type="InterPro" id="IPR006336">
    <property type="entry name" value="GCS2"/>
</dbReference>
<dbReference type="HAMAP" id="MF_01609">
    <property type="entry name" value="Glu_cys_ligase_2"/>
    <property type="match status" value="1"/>
</dbReference>
<dbReference type="PATRIC" id="fig|1449976.3.peg.3764"/>
<evidence type="ECO:0000256" key="5">
    <source>
        <dbReference type="HAMAP-Rule" id="MF_01609"/>
    </source>
</evidence>
<dbReference type="GO" id="GO:0042398">
    <property type="term" value="P:modified amino acid biosynthetic process"/>
    <property type="evidence" value="ECO:0007669"/>
    <property type="project" value="InterPro"/>
</dbReference>
<dbReference type="PANTHER" id="PTHR36510:SF1">
    <property type="entry name" value="GLUTAMATE--CYSTEINE LIGASE 2-RELATED"/>
    <property type="match status" value="1"/>
</dbReference>
<keyword evidence="7" id="KW-1185">Reference proteome</keyword>
<dbReference type="eggNOG" id="COG2170">
    <property type="taxonomic scope" value="Bacteria"/>
</dbReference>
<gene>
    <name evidence="6" type="ORF">KALB_3738</name>
</gene>
<comment type="function">
    <text evidence="5">ATP-dependent carboxylate-amine ligase which exhibits weak glutamate--cysteine ligase activity.</text>
</comment>
<dbReference type="GO" id="GO:0004357">
    <property type="term" value="F:glutamate-cysteine ligase activity"/>
    <property type="evidence" value="ECO:0007669"/>
    <property type="project" value="UniProtKB-EC"/>
</dbReference>
<dbReference type="Proteomes" id="UP000019225">
    <property type="component" value="Chromosome"/>
</dbReference>
<organism evidence="6 7">
    <name type="scientific">Kutzneria albida DSM 43870</name>
    <dbReference type="NCBI Taxonomy" id="1449976"/>
    <lineage>
        <taxon>Bacteria</taxon>
        <taxon>Bacillati</taxon>
        <taxon>Actinomycetota</taxon>
        <taxon>Actinomycetes</taxon>
        <taxon>Pseudonocardiales</taxon>
        <taxon>Pseudonocardiaceae</taxon>
        <taxon>Kutzneria</taxon>
    </lineage>
</organism>